<evidence type="ECO:0000313" key="3">
    <source>
        <dbReference type="Proteomes" id="UP000230214"/>
    </source>
</evidence>
<name>A0A2H0RBW9_UNCKA</name>
<organism evidence="2 3">
    <name type="scientific">candidate division WWE3 bacterium CG10_big_fil_rev_8_21_14_0_10_32_10</name>
    <dbReference type="NCBI Taxonomy" id="1975090"/>
    <lineage>
        <taxon>Bacteria</taxon>
        <taxon>Katanobacteria</taxon>
    </lineage>
</organism>
<evidence type="ECO:0000256" key="1">
    <source>
        <dbReference type="SAM" id="MobiDB-lite"/>
    </source>
</evidence>
<comment type="caution">
    <text evidence="2">The sequence shown here is derived from an EMBL/GenBank/DDBJ whole genome shotgun (WGS) entry which is preliminary data.</text>
</comment>
<dbReference type="Proteomes" id="UP000230214">
    <property type="component" value="Unassembled WGS sequence"/>
</dbReference>
<dbReference type="AlphaFoldDB" id="A0A2H0RBW9"/>
<feature type="region of interest" description="Disordered" evidence="1">
    <location>
        <begin position="1"/>
        <end position="67"/>
    </location>
</feature>
<accession>A0A2H0RBW9</accession>
<evidence type="ECO:0000313" key="2">
    <source>
        <dbReference type="EMBL" id="PIR43315.1"/>
    </source>
</evidence>
<proteinExistence type="predicted"/>
<sequence>MGKNNKYASNENNSINPELRNHVTKAVNKNSEKKKKVLDGLSKRSYQPPTVISNRLKDRYNGPGVKK</sequence>
<protein>
    <submittedName>
        <fullName evidence="2">Uncharacterized protein</fullName>
    </submittedName>
</protein>
<reference evidence="2 3" key="1">
    <citation type="submission" date="2017-09" db="EMBL/GenBank/DDBJ databases">
        <title>Depth-based differentiation of microbial function through sediment-hosted aquifers and enrichment of novel symbionts in the deep terrestrial subsurface.</title>
        <authorList>
            <person name="Probst A.J."/>
            <person name="Ladd B."/>
            <person name="Jarett J.K."/>
            <person name="Geller-Mcgrath D.E."/>
            <person name="Sieber C.M."/>
            <person name="Emerson J.B."/>
            <person name="Anantharaman K."/>
            <person name="Thomas B.C."/>
            <person name="Malmstrom R."/>
            <person name="Stieglmeier M."/>
            <person name="Klingl A."/>
            <person name="Woyke T."/>
            <person name="Ryan C.M."/>
            <person name="Banfield J.F."/>
        </authorList>
    </citation>
    <scope>NUCLEOTIDE SEQUENCE [LARGE SCALE GENOMIC DNA]</scope>
    <source>
        <strain evidence="2">CG10_big_fil_rev_8_21_14_0_10_32_10</strain>
    </source>
</reference>
<feature type="compositionally biased region" description="Polar residues" evidence="1">
    <location>
        <begin position="1"/>
        <end position="16"/>
    </location>
</feature>
<feature type="compositionally biased region" description="Polar residues" evidence="1">
    <location>
        <begin position="44"/>
        <end position="53"/>
    </location>
</feature>
<dbReference type="EMBL" id="PCXU01000029">
    <property type="protein sequence ID" value="PIR43315.1"/>
    <property type="molecule type" value="Genomic_DNA"/>
</dbReference>
<gene>
    <name evidence="2" type="ORF">COV24_03600</name>
</gene>